<protein>
    <submittedName>
        <fullName evidence="1">Uncharacterized protein</fullName>
    </submittedName>
</protein>
<keyword evidence="2" id="KW-1185">Reference proteome</keyword>
<sequence length="223" mass="23995">MRAVHRGDTEAIAAAIADVQDLTHQIESGVDAIDDLIRRRIAAISRMLVAADRHVVLADPRDVNSLVAKSEPTPPFLPELVALAVHEAGNDGATVPFIAGRLRTRLGLKVDTSLIVTALQALIGQGDILDRGTRYFAPNSDLARGTRDGSPTIKSLIVEAMEMGPGDGMAVAKIRDVITERHGRQIPLTTLHPIVRQLERAGRVVKVGHKRALRDRTKGLAGD</sequence>
<proteinExistence type="predicted"/>
<dbReference type="AlphaFoldDB" id="A0A5C6UJA8"/>
<accession>A0A5C6UJA8</accession>
<evidence type="ECO:0000313" key="1">
    <source>
        <dbReference type="EMBL" id="TXC72125.1"/>
    </source>
</evidence>
<dbReference type="EMBL" id="VOQR01000001">
    <property type="protein sequence ID" value="TXC72125.1"/>
    <property type="molecule type" value="Genomic_DNA"/>
</dbReference>
<evidence type="ECO:0000313" key="2">
    <source>
        <dbReference type="Proteomes" id="UP000321250"/>
    </source>
</evidence>
<reference evidence="1 2" key="1">
    <citation type="journal article" date="2013" name="Antonie Van Leeuwenhoek">
        <title>Sphingomonas ginsenosidivorax sp. nov., with the ability to transform ginsenosides.</title>
        <authorList>
            <person name="Jin X.F."/>
            <person name="Kim J.K."/>
            <person name="Liu Q.M."/>
            <person name="Kang M.S."/>
            <person name="He D."/>
            <person name="Jin F.X."/>
            <person name="Kim S.C."/>
            <person name="Im W.T."/>
        </authorList>
    </citation>
    <scope>NUCLEOTIDE SEQUENCE [LARGE SCALE GENOMIC DNA]</scope>
    <source>
        <strain evidence="1 2">KHI67</strain>
    </source>
</reference>
<gene>
    <name evidence="1" type="ORF">FSB78_15110</name>
</gene>
<comment type="caution">
    <text evidence="1">The sequence shown here is derived from an EMBL/GenBank/DDBJ whole genome shotgun (WGS) entry which is preliminary data.</text>
</comment>
<dbReference type="RefSeq" id="WP_147083402.1">
    <property type="nucleotide sequence ID" value="NZ_VOQR01000001.1"/>
</dbReference>
<dbReference type="Proteomes" id="UP000321250">
    <property type="component" value="Unassembled WGS sequence"/>
</dbReference>
<name>A0A5C6UJA8_9SPHN</name>
<organism evidence="1 2">
    <name type="scientific">Sphingomonas ginsenosidivorax</name>
    <dbReference type="NCBI Taxonomy" id="862135"/>
    <lineage>
        <taxon>Bacteria</taxon>
        <taxon>Pseudomonadati</taxon>
        <taxon>Pseudomonadota</taxon>
        <taxon>Alphaproteobacteria</taxon>
        <taxon>Sphingomonadales</taxon>
        <taxon>Sphingomonadaceae</taxon>
        <taxon>Sphingomonas</taxon>
    </lineage>
</organism>